<dbReference type="RefSeq" id="WP_165790985.1">
    <property type="nucleotide sequence ID" value="NZ_LT608334.1"/>
</dbReference>
<feature type="region of interest" description="Disordered" evidence="1">
    <location>
        <begin position="36"/>
        <end position="57"/>
    </location>
</feature>
<protein>
    <submittedName>
        <fullName evidence="2">Uncharacterized protein</fullName>
    </submittedName>
</protein>
<evidence type="ECO:0000313" key="2">
    <source>
        <dbReference type="EMBL" id="SCM75841.1"/>
    </source>
</evidence>
<dbReference type="AlphaFoldDB" id="A0A212LE70"/>
<name>A0A212LE70_9HYPH</name>
<proteinExistence type="predicted"/>
<evidence type="ECO:0000256" key="1">
    <source>
        <dbReference type="SAM" id="MobiDB-lite"/>
    </source>
</evidence>
<accession>A0A212LE70</accession>
<gene>
    <name evidence="2" type="ORF">KL86PLE_30288</name>
</gene>
<reference evidence="2" key="1">
    <citation type="submission" date="2016-08" db="EMBL/GenBank/DDBJ databases">
        <authorList>
            <person name="Seilhamer J.J."/>
        </authorList>
    </citation>
    <scope>NUCLEOTIDE SEQUENCE</scope>
    <source>
        <strain evidence="2">86</strain>
    </source>
</reference>
<dbReference type="EMBL" id="FMJD01000007">
    <property type="protein sequence ID" value="SCM75841.1"/>
    <property type="molecule type" value="Genomic_DNA"/>
</dbReference>
<sequence length="57" mass="6505">MEEKALTLRHELPGLIEAAKALEASVLVMLLTTVDEELRKQDKERRHPPGRESTDRP</sequence>
<organism evidence="2">
    <name type="scientific">uncultured Pleomorphomonas sp</name>
    <dbReference type="NCBI Taxonomy" id="442121"/>
    <lineage>
        <taxon>Bacteria</taxon>
        <taxon>Pseudomonadati</taxon>
        <taxon>Pseudomonadota</taxon>
        <taxon>Alphaproteobacteria</taxon>
        <taxon>Hyphomicrobiales</taxon>
        <taxon>Pleomorphomonadaceae</taxon>
        <taxon>Pleomorphomonas</taxon>
        <taxon>environmental samples</taxon>
    </lineage>
</organism>